<dbReference type="RefSeq" id="WP_091865344.1">
    <property type="nucleotide sequence ID" value="NZ_FNAO01000001.1"/>
</dbReference>
<dbReference type="GO" id="GO:0005829">
    <property type="term" value="C:cytosol"/>
    <property type="evidence" value="ECO:0007669"/>
    <property type="project" value="TreeGrafter"/>
</dbReference>
<name>A0A1G6X4A5_9FLAO</name>
<dbReference type="CDD" id="cd05254">
    <property type="entry name" value="dTDP_HR_like_SDR_e"/>
    <property type="match status" value="1"/>
</dbReference>
<dbReference type="EMBL" id="FNAO01000001">
    <property type="protein sequence ID" value="SDD72145.1"/>
    <property type="molecule type" value="Genomic_DNA"/>
</dbReference>
<comment type="function">
    <text evidence="6">Catalyzes the reduction of dTDP-6-deoxy-L-lyxo-4-hexulose to yield dTDP-L-rhamnose.</text>
</comment>
<comment type="similarity">
    <text evidence="2 6">Belongs to the dTDP-4-dehydrorhamnose reductase family.</text>
</comment>
<dbReference type="UniPathway" id="UPA00124"/>
<dbReference type="PANTHER" id="PTHR10491:SF4">
    <property type="entry name" value="METHIONINE ADENOSYLTRANSFERASE 2 SUBUNIT BETA"/>
    <property type="match status" value="1"/>
</dbReference>
<dbReference type="NCBIfam" id="TIGR01214">
    <property type="entry name" value="rmlD"/>
    <property type="match status" value="1"/>
</dbReference>
<dbReference type="Gene3D" id="3.40.50.720">
    <property type="entry name" value="NAD(P)-binding Rossmann-like Domain"/>
    <property type="match status" value="1"/>
</dbReference>
<evidence type="ECO:0000256" key="1">
    <source>
        <dbReference type="ARBA" id="ARBA00004781"/>
    </source>
</evidence>
<evidence type="ECO:0000256" key="3">
    <source>
        <dbReference type="ARBA" id="ARBA00012929"/>
    </source>
</evidence>
<dbReference type="Pfam" id="PF04321">
    <property type="entry name" value="RmlD_sub_bind"/>
    <property type="match status" value="1"/>
</dbReference>
<keyword evidence="6" id="KW-0521">NADP</keyword>
<evidence type="ECO:0000256" key="2">
    <source>
        <dbReference type="ARBA" id="ARBA00010944"/>
    </source>
</evidence>
<comment type="pathway">
    <text evidence="1 6">Carbohydrate biosynthesis; dTDP-L-rhamnose biosynthesis.</text>
</comment>
<dbReference type="GO" id="GO:0019305">
    <property type="term" value="P:dTDP-rhamnose biosynthetic process"/>
    <property type="evidence" value="ECO:0007669"/>
    <property type="project" value="UniProtKB-UniPathway"/>
</dbReference>
<gene>
    <name evidence="8" type="ORF">SAMN05421636_101508</name>
</gene>
<evidence type="ECO:0000313" key="8">
    <source>
        <dbReference type="EMBL" id="SDD72145.1"/>
    </source>
</evidence>
<dbReference type="Proteomes" id="UP000199109">
    <property type="component" value="Unassembled WGS sequence"/>
</dbReference>
<dbReference type="InterPro" id="IPR029903">
    <property type="entry name" value="RmlD-like-bd"/>
</dbReference>
<dbReference type="GO" id="GO:0008831">
    <property type="term" value="F:dTDP-4-dehydrorhamnose reductase activity"/>
    <property type="evidence" value="ECO:0007669"/>
    <property type="project" value="UniProtKB-EC"/>
</dbReference>
<dbReference type="Gene3D" id="3.90.25.10">
    <property type="entry name" value="UDP-galactose 4-epimerase, domain 1"/>
    <property type="match status" value="1"/>
</dbReference>
<dbReference type="InterPro" id="IPR005913">
    <property type="entry name" value="dTDP_dehydrorham_reduct"/>
</dbReference>
<evidence type="ECO:0000256" key="4">
    <source>
        <dbReference type="ARBA" id="ARBA00017099"/>
    </source>
</evidence>
<dbReference type="STRING" id="641691.SAMN05421636_101508"/>
<evidence type="ECO:0000256" key="6">
    <source>
        <dbReference type="RuleBase" id="RU364082"/>
    </source>
</evidence>
<protein>
    <recommendedName>
        <fullName evidence="4 6">dTDP-4-dehydrorhamnose reductase</fullName>
        <ecNumber evidence="3 6">1.1.1.133</ecNumber>
    </recommendedName>
</protein>
<dbReference type="EC" id="1.1.1.133" evidence="3 6"/>
<keyword evidence="9" id="KW-1185">Reference proteome</keyword>
<dbReference type="AlphaFoldDB" id="A0A1G6X4A5"/>
<proteinExistence type="inferred from homology"/>
<dbReference type="PANTHER" id="PTHR10491">
    <property type="entry name" value="DTDP-4-DEHYDRORHAMNOSE REDUCTASE"/>
    <property type="match status" value="1"/>
</dbReference>
<comment type="catalytic activity">
    <reaction evidence="5">
        <text>dTDP-beta-L-rhamnose + NADP(+) = dTDP-4-dehydro-beta-L-rhamnose + NADPH + H(+)</text>
        <dbReference type="Rhea" id="RHEA:21796"/>
        <dbReference type="ChEBI" id="CHEBI:15378"/>
        <dbReference type="ChEBI" id="CHEBI:57510"/>
        <dbReference type="ChEBI" id="CHEBI:57783"/>
        <dbReference type="ChEBI" id="CHEBI:58349"/>
        <dbReference type="ChEBI" id="CHEBI:62830"/>
        <dbReference type="EC" id="1.1.1.133"/>
    </reaction>
</comment>
<dbReference type="InterPro" id="IPR036291">
    <property type="entry name" value="NAD(P)-bd_dom_sf"/>
</dbReference>
<accession>A0A1G6X4A5</accession>
<evidence type="ECO:0000313" key="9">
    <source>
        <dbReference type="Proteomes" id="UP000199109"/>
    </source>
</evidence>
<dbReference type="OrthoDB" id="9803892at2"/>
<organism evidence="8 9">
    <name type="scientific">Pricia antarctica</name>
    <dbReference type="NCBI Taxonomy" id="641691"/>
    <lineage>
        <taxon>Bacteria</taxon>
        <taxon>Pseudomonadati</taxon>
        <taxon>Bacteroidota</taxon>
        <taxon>Flavobacteriia</taxon>
        <taxon>Flavobacteriales</taxon>
        <taxon>Flavobacteriaceae</taxon>
        <taxon>Pricia</taxon>
    </lineage>
</organism>
<feature type="domain" description="RmlD-like substrate binding" evidence="7">
    <location>
        <begin position="3"/>
        <end position="282"/>
    </location>
</feature>
<reference evidence="8 9" key="1">
    <citation type="submission" date="2016-10" db="EMBL/GenBank/DDBJ databases">
        <authorList>
            <person name="de Groot N.N."/>
        </authorList>
    </citation>
    <scope>NUCLEOTIDE SEQUENCE [LARGE SCALE GENOMIC DNA]</scope>
    <source>
        <strain evidence="8 9">DSM 23421</strain>
    </source>
</reference>
<sequence>MTKILVTGGHGQLASCIREVAADTEAYQFVYVDYDELDITKEIEVERFLATGFFQFCVNCAAYTAVDKAESEPEMAKKINVDGVLNLAKACKSHQIKLIQISTDFVFDGFQSIPYDENITTNPLGVYGKTKLCGEKAITDLLEEYFILRTSWLYSGYGHNFLKTMLNLAGERESLSVVCDQIGTPTYGIDLANVILGIIRNNTDKYGCYHYSNEGVASWYDFTKAIVELSGLECKVLPIMSYDYPTPAKRPFFSVFDKTKIKTNLGIEIPYWRDSLKTCLQNNS</sequence>
<dbReference type="SUPFAM" id="SSF51735">
    <property type="entry name" value="NAD(P)-binding Rossmann-fold domains"/>
    <property type="match status" value="1"/>
</dbReference>
<evidence type="ECO:0000259" key="7">
    <source>
        <dbReference type="Pfam" id="PF04321"/>
    </source>
</evidence>
<keyword evidence="6" id="KW-0560">Oxidoreductase</keyword>
<evidence type="ECO:0000256" key="5">
    <source>
        <dbReference type="ARBA" id="ARBA00048200"/>
    </source>
</evidence>